<keyword evidence="1" id="KW-1133">Transmembrane helix</keyword>
<evidence type="ECO:0000313" key="2">
    <source>
        <dbReference type="EMBL" id="PKV05389.1"/>
    </source>
</evidence>
<protein>
    <submittedName>
        <fullName evidence="2">Uncharacterized protein</fullName>
    </submittedName>
</protein>
<comment type="caution">
    <text evidence="2">The sequence shown here is derived from an EMBL/GenBank/DDBJ whole genome shotgun (WGS) entry which is preliminary data.</text>
</comment>
<organism evidence="2 3">
    <name type="scientific">Bifidobacterium pseudolongum subsp. globosum</name>
    <dbReference type="NCBI Taxonomy" id="1690"/>
    <lineage>
        <taxon>Bacteria</taxon>
        <taxon>Bacillati</taxon>
        <taxon>Actinomycetota</taxon>
        <taxon>Actinomycetes</taxon>
        <taxon>Bifidobacteriales</taxon>
        <taxon>Bifidobacteriaceae</taxon>
        <taxon>Bifidobacterium</taxon>
    </lineage>
</organism>
<evidence type="ECO:0000313" key="3">
    <source>
        <dbReference type="Proteomes" id="UP000233762"/>
    </source>
</evidence>
<dbReference type="RefSeq" id="WP_143252334.1">
    <property type="nucleotide sequence ID" value="NZ_PCHH01000001.1"/>
</dbReference>
<dbReference type="EMBL" id="PCHH01000001">
    <property type="protein sequence ID" value="PKV05389.1"/>
    <property type="molecule type" value="Genomic_DNA"/>
</dbReference>
<evidence type="ECO:0000256" key="1">
    <source>
        <dbReference type="SAM" id="Phobius"/>
    </source>
</evidence>
<sequence length="217" mass="25111">MSKSSRFVWRSVVIVWDKILVLIDDINWASIVQSILSTLLAAALTAIVFLLFWSKIRKRFLDDRYKIPLIDINSLDHKVRNIGQETALNVLIFHIRKEIPELTKKRGFTLRFKAAVPNLVPGESYAIDTTLESCFNEEFFLIQYANLSGIVYWCLQFAGDGRGNPWATIPPYRIRSSKKLPPYIGDEHRLRVPLFLQLQIRSIRKNRVARGNLVPKE</sequence>
<feature type="transmembrane region" description="Helical" evidence="1">
    <location>
        <begin position="35"/>
        <end position="54"/>
    </location>
</feature>
<accession>A0A2N3R7R0</accession>
<proteinExistence type="predicted"/>
<dbReference type="Proteomes" id="UP000233762">
    <property type="component" value="Unassembled WGS sequence"/>
</dbReference>
<dbReference type="AlphaFoldDB" id="A0A2N3R7R0"/>
<gene>
    <name evidence="2" type="ORF">CQR50_0644</name>
</gene>
<reference evidence="2 3" key="1">
    <citation type="submission" date="2017-10" db="EMBL/GenBank/DDBJ databases">
        <title>Bifidobacterium genomics.</title>
        <authorList>
            <person name="Lugli G.A."/>
            <person name="Milani C."/>
            <person name="Mancabelli L."/>
        </authorList>
    </citation>
    <scope>NUCLEOTIDE SEQUENCE [LARGE SCALE GENOMIC DNA]</scope>
    <source>
        <strain evidence="2 3">1520B</strain>
    </source>
</reference>
<keyword evidence="1" id="KW-0472">Membrane</keyword>
<keyword evidence="1" id="KW-0812">Transmembrane</keyword>
<name>A0A2N3R7R0_9BIFI</name>